<dbReference type="RefSeq" id="WP_066970783.1">
    <property type="nucleotide sequence ID" value="NZ_LWMT01000037.1"/>
</dbReference>
<organism evidence="1 2">
    <name type="scientific">Methanobrevibacter filiformis</name>
    <dbReference type="NCBI Taxonomy" id="55758"/>
    <lineage>
        <taxon>Archaea</taxon>
        <taxon>Methanobacteriati</taxon>
        <taxon>Methanobacteriota</taxon>
        <taxon>Methanomada group</taxon>
        <taxon>Methanobacteria</taxon>
        <taxon>Methanobacteriales</taxon>
        <taxon>Methanobacteriaceae</taxon>
        <taxon>Methanobrevibacter</taxon>
    </lineage>
</organism>
<name>A0A166F1C6_9EURY</name>
<protein>
    <submittedName>
        <fullName evidence="1">Uncharacterized protein</fullName>
    </submittedName>
</protein>
<proteinExistence type="predicted"/>
<dbReference type="PATRIC" id="fig|55758.3.peg.322"/>
<sequence>MFLGLKNGVKSNRYILFLFLLTLILFVVVSSVSGADVTVSGNSFTSVESSFNSGDIVHLGSKTYVSDGNKIDVDVNNFK</sequence>
<accession>A0A166F1C6</accession>
<reference evidence="1 2" key="1">
    <citation type="submission" date="2016-04" db="EMBL/GenBank/DDBJ databases">
        <title>Genome sequence of Methanobrevibacter filiformis DSM 11501.</title>
        <authorList>
            <person name="Poehlein A."/>
            <person name="Seedorf H."/>
            <person name="Daniel R."/>
        </authorList>
    </citation>
    <scope>NUCLEOTIDE SEQUENCE [LARGE SCALE GENOMIC DNA]</scope>
    <source>
        <strain evidence="1 2">DSM 11501</strain>
    </source>
</reference>
<dbReference type="AlphaFoldDB" id="A0A166F1C6"/>
<dbReference type="Proteomes" id="UP000077066">
    <property type="component" value="Unassembled WGS sequence"/>
</dbReference>
<comment type="caution">
    <text evidence="1">The sequence shown here is derived from an EMBL/GenBank/DDBJ whole genome shotgun (WGS) entry which is preliminary data.</text>
</comment>
<evidence type="ECO:0000313" key="2">
    <source>
        <dbReference type="Proteomes" id="UP000077066"/>
    </source>
</evidence>
<evidence type="ECO:0000313" key="1">
    <source>
        <dbReference type="EMBL" id="KZX17219.1"/>
    </source>
</evidence>
<gene>
    <name evidence="1" type="ORF">MBFIL_02890</name>
</gene>
<dbReference type="EMBL" id="LWMT01000037">
    <property type="protein sequence ID" value="KZX17219.1"/>
    <property type="molecule type" value="Genomic_DNA"/>
</dbReference>
<keyword evidence="2" id="KW-1185">Reference proteome</keyword>